<reference evidence="2" key="1">
    <citation type="journal article" date="2018" name="BMC Genomics">
        <title>Comparative mitochondrial genomics of cryptophyte algae: gene shuffling and dynamic mobile genetic elements.</title>
        <authorList>
            <person name="Kim J.I."/>
            <person name="Yoon H.S."/>
            <person name="Yi G."/>
            <person name="Shin W."/>
            <person name="Archibald J.M."/>
        </authorList>
    </citation>
    <scope>NUCLEOTIDE SEQUENCE</scope>
    <source>
        <strain evidence="2">CCAP978/8</strain>
    </source>
</reference>
<proteinExistence type="predicted"/>
<organism evidence="2">
    <name type="scientific">Chroomonas placoidea</name>
    <dbReference type="NCBI Taxonomy" id="173977"/>
    <lineage>
        <taxon>Eukaryota</taxon>
        <taxon>Cryptophyceae</taxon>
        <taxon>Pyrenomonadales</taxon>
        <taxon>Chroomonadaceae</taxon>
        <taxon>Chroomonas</taxon>
    </lineage>
</organism>
<sequence length="54" mass="6150">MASVVLEPSWIGMFEKAKAFCNEKDMLTSSGKNNLAKNDEKRNEKSVFLDINNR</sequence>
<evidence type="ECO:0000256" key="1">
    <source>
        <dbReference type="SAM" id="MobiDB-lite"/>
    </source>
</evidence>
<protein>
    <submittedName>
        <fullName evidence="2">Uncharacterized protein</fullName>
    </submittedName>
</protein>
<feature type="region of interest" description="Disordered" evidence="1">
    <location>
        <begin position="29"/>
        <end position="54"/>
    </location>
</feature>
<feature type="compositionally biased region" description="Basic and acidic residues" evidence="1">
    <location>
        <begin position="37"/>
        <end position="54"/>
    </location>
</feature>
<accession>A0A2P1G824</accession>
<keyword evidence="2" id="KW-0496">Mitochondrion</keyword>
<dbReference type="EMBL" id="MG680941">
    <property type="protein sequence ID" value="AVM81102.1"/>
    <property type="molecule type" value="Genomic_DNA"/>
</dbReference>
<gene>
    <name evidence="2" type="ORF">CplaMt_p023</name>
</gene>
<dbReference type="AlphaFoldDB" id="A0A2P1G824"/>
<geneLocation type="mitochondrion" evidence="2"/>
<name>A0A2P1G824_9CRYP</name>
<evidence type="ECO:0000313" key="2">
    <source>
        <dbReference type="EMBL" id="AVM81102.1"/>
    </source>
</evidence>